<organism evidence="17 18">
    <name type="scientific">Hymenochirus boettgeri</name>
    <name type="common">Congo dwarf clawed frog</name>
    <dbReference type="NCBI Taxonomy" id="247094"/>
    <lineage>
        <taxon>Eukaryota</taxon>
        <taxon>Metazoa</taxon>
        <taxon>Chordata</taxon>
        <taxon>Craniata</taxon>
        <taxon>Vertebrata</taxon>
        <taxon>Euteleostomi</taxon>
        <taxon>Amphibia</taxon>
        <taxon>Batrachia</taxon>
        <taxon>Anura</taxon>
        <taxon>Pipoidea</taxon>
        <taxon>Pipidae</taxon>
        <taxon>Pipinae</taxon>
        <taxon>Hymenochirus</taxon>
    </lineage>
</organism>
<evidence type="ECO:0000256" key="8">
    <source>
        <dbReference type="ARBA" id="ARBA00023136"/>
    </source>
</evidence>
<dbReference type="Pfam" id="PF04952">
    <property type="entry name" value="AstE_AspA_hybrid"/>
    <property type="match status" value="1"/>
</dbReference>
<feature type="binding site" evidence="14">
    <location>
        <position position="112"/>
    </location>
    <ligand>
        <name>Zn(2+)</name>
        <dbReference type="ChEBI" id="CHEBI:29105"/>
    </ligand>
</feature>
<evidence type="ECO:0000256" key="11">
    <source>
        <dbReference type="ARBA" id="ARBA00048435"/>
    </source>
</evidence>
<feature type="binding site" evidence="14">
    <location>
        <position position="23"/>
    </location>
    <ligand>
        <name>Zn(2+)</name>
        <dbReference type="ChEBI" id="CHEBI:29105"/>
    </ligand>
</feature>
<dbReference type="GO" id="GO:0004046">
    <property type="term" value="F:aminoacylase activity"/>
    <property type="evidence" value="ECO:0007669"/>
    <property type="project" value="TreeGrafter"/>
</dbReference>
<dbReference type="InterPro" id="IPR007036">
    <property type="entry name" value="Aste_AspA_hybrid_dom"/>
</dbReference>
<dbReference type="GO" id="GO:0046872">
    <property type="term" value="F:metal ion binding"/>
    <property type="evidence" value="ECO:0007669"/>
    <property type="project" value="UniProtKB-KW"/>
</dbReference>
<evidence type="ECO:0000259" key="16">
    <source>
        <dbReference type="Pfam" id="PF24827"/>
    </source>
</evidence>
<dbReference type="NCBIfam" id="NF002601">
    <property type="entry name" value="PRK02259.1"/>
    <property type="match status" value="1"/>
</dbReference>
<dbReference type="PANTHER" id="PTHR15162">
    <property type="entry name" value="ASPARTOACYLASE"/>
    <property type="match status" value="1"/>
</dbReference>
<keyword evidence="5 14" id="KW-0479">Metal-binding</keyword>
<dbReference type="PANTHER" id="PTHR15162:SF5">
    <property type="entry name" value="N-ACYL-AROMATIC-L-AMINO ACID AMIDOHYDROLASE (CARBOXYLATE-FORMING)"/>
    <property type="match status" value="1"/>
</dbReference>
<comment type="cofactor">
    <cofactor evidence="14">
        <name>Zn(2+)</name>
        <dbReference type="ChEBI" id="CHEBI:29105"/>
    </cofactor>
    <text evidence="14">Binds 1 zinc ion per subunit.</text>
</comment>
<dbReference type="FunFam" id="2.20.25.160:FF:000001">
    <property type="entry name" value="Aspartoacylase"/>
    <property type="match status" value="1"/>
</dbReference>
<proteinExistence type="inferred from homology"/>
<reference evidence="17" key="1">
    <citation type="thesis" date="2020" institute="ProQuest LLC" country="789 East Eisenhower Parkway, Ann Arbor, MI, USA">
        <title>Comparative Genomics and Chromosome Evolution.</title>
        <authorList>
            <person name="Mudd A.B."/>
        </authorList>
    </citation>
    <scope>NUCLEOTIDE SEQUENCE</scope>
    <source>
        <strain evidence="17">Female2</strain>
        <tissue evidence="17">Blood</tissue>
    </source>
</reference>
<dbReference type="SUPFAM" id="SSF53187">
    <property type="entry name" value="Zn-dependent exopeptidases"/>
    <property type="match status" value="1"/>
</dbReference>
<dbReference type="Proteomes" id="UP000812440">
    <property type="component" value="Chromosome 2"/>
</dbReference>
<dbReference type="CDD" id="cd06909">
    <property type="entry name" value="M14_ASPA"/>
    <property type="match status" value="1"/>
</dbReference>
<evidence type="ECO:0000256" key="6">
    <source>
        <dbReference type="ARBA" id="ARBA00022801"/>
    </source>
</evidence>
<dbReference type="Pfam" id="PF24827">
    <property type="entry name" value="AstE_AspA_cat"/>
    <property type="match status" value="1"/>
</dbReference>
<dbReference type="InterPro" id="IPR050178">
    <property type="entry name" value="AspA/AstE_fam"/>
</dbReference>
<comment type="similarity">
    <text evidence="2">Belongs to the AspA/AstE family. Aspartoacylase subfamily.</text>
</comment>
<dbReference type="AlphaFoldDB" id="A0A8T2K2H7"/>
<evidence type="ECO:0000256" key="3">
    <source>
        <dbReference type="ARBA" id="ARBA00022475"/>
    </source>
</evidence>
<comment type="catalytic activity">
    <reaction evidence="12">
        <text>an N-acyl-aromatic L-alpha-amino acid + H2O = an aromatic L-alpha-amino acid + a carboxylate</text>
        <dbReference type="Rhea" id="RHEA:54184"/>
        <dbReference type="ChEBI" id="CHEBI:15377"/>
        <dbReference type="ChEBI" id="CHEBI:29067"/>
        <dbReference type="ChEBI" id="CHEBI:84824"/>
        <dbReference type="ChEBI" id="CHEBI:138093"/>
        <dbReference type="EC" id="3.5.1.114"/>
    </reaction>
</comment>
<dbReference type="PIRSF" id="PIRSF018001">
    <property type="entry name" value="Aspartoacylase"/>
    <property type="match status" value="1"/>
</dbReference>
<evidence type="ECO:0000256" key="1">
    <source>
        <dbReference type="ARBA" id="ARBA00004496"/>
    </source>
</evidence>
<evidence type="ECO:0000256" key="9">
    <source>
        <dbReference type="ARBA" id="ARBA00034807"/>
    </source>
</evidence>
<keyword evidence="7 14" id="KW-0862">Zinc</keyword>
<evidence type="ECO:0000256" key="4">
    <source>
        <dbReference type="ARBA" id="ARBA00022490"/>
    </source>
</evidence>
<dbReference type="OrthoDB" id="8300214at2759"/>
<keyword evidence="18" id="KW-1185">Reference proteome</keyword>
<feature type="binding site" evidence="14">
    <location>
        <position position="20"/>
    </location>
    <ligand>
        <name>Zn(2+)</name>
        <dbReference type="ChEBI" id="CHEBI:29105"/>
    </ligand>
</feature>
<gene>
    <name evidence="17" type="ORF">GDO86_003781</name>
</gene>
<evidence type="ECO:0000313" key="17">
    <source>
        <dbReference type="EMBL" id="KAG8451715.1"/>
    </source>
</evidence>
<evidence type="ECO:0000256" key="5">
    <source>
        <dbReference type="ARBA" id="ARBA00022723"/>
    </source>
</evidence>
<evidence type="ECO:0000256" key="7">
    <source>
        <dbReference type="ARBA" id="ARBA00022833"/>
    </source>
</evidence>
<evidence type="ECO:0000256" key="13">
    <source>
        <dbReference type="PIRSR" id="PIRSR018001-1"/>
    </source>
</evidence>
<dbReference type="EMBL" id="JAACNH010000002">
    <property type="protein sequence ID" value="KAG8451715.1"/>
    <property type="molecule type" value="Genomic_DNA"/>
</dbReference>
<keyword evidence="8" id="KW-0472">Membrane</keyword>
<keyword evidence="6" id="KW-0378">Hydrolase</keyword>
<dbReference type="Gene3D" id="3.40.630.10">
    <property type="entry name" value="Zn peptidases"/>
    <property type="match status" value="1"/>
</dbReference>
<comment type="subcellular location">
    <subcellularLocation>
        <location evidence="10">Apical cell membrane</location>
        <topology evidence="10">Peripheral membrane protein</topology>
    </subcellularLocation>
    <subcellularLocation>
        <location evidence="1">Cytoplasm</location>
    </subcellularLocation>
</comment>
<dbReference type="Gene3D" id="2.20.25.160">
    <property type="match status" value="1"/>
</dbReference>
<comment type="caution">
    <text evidence="17">The sequence shown here is derived from an EMBL/GenBank/DDBJ whole genome shotgun (WGS) entry which is preliminary data.</text>
</comment>
<evidence type="ECO:0000256" key="12">
    <source>
        <dbReference type="ARBA" id="ARBA00049326"/>
    </source>
</evidence>
<dbReference type="FunFam" id="3.40.630.10:FF:000025">
    <property type="entry name" value="aspartoacylase"/>
    <property type="match status" value="1"/>
</dbReference>
<evidence type="ECO:0000256" key="10">
    <source>
        <dbReference type="ARBA" id="ARBA00037831"/>
    </source>
</evidence>
<dbReference type="HAMAP" id="MF_00704">
    <property type="entry name" value="Aspartoacylase"/>
    <property type="match status" value="1"/>
</dbReference>
<feature type="domain" description="AstE/AspA barrel-sandwich hybrid" evidence="15">
    <location>
        <begin position="216"/>
        <end position="297"/>
    </location>
</feature>
<evidence type="ECO:0000259" key="15">
    <source>
        <dbReference type="Pfam" id="PF04952"/>
    </source>
</evidence>
<feature type="domain" description="Succinylglutamate desuccinylase/Aspartoacylase catalytic" evidence="16">
    <location>
        <begin position="11"/>
        <end position="202"/>
    </location>
</feature>
<keyword evidence="3" id="KW-1003">Cell membrane</keyword>
<keyword evidence="4" id="KW-0963">Cytoplasm</keyword>
<evidence type="ECO:0000313" key="18">
    <source>
        <dbReference type="Proteomes" id="UP000812440"/>
    </source>
</evidence>
<dbReference type="InterPro" id="IPR055438">
    <property type="entry name" value="AstE_AspA_cat"/>
</dbReference>
<accession>A0A8T2K2H7</accession>
<dbReference type="GO" id="GO:0016788">
    <property type="term" value="F:hydrolase activity, acting on ester bonds"/>
    <property type="evidence" value="ECO:0007669"/>
    <property type="project" value="InterPro"/>
</dbReference>
<sequence length="309" mass="34993">MSSVIQSGRISRVVVSGGTHGNEMSGVFLAQHWLQDSSELHRKSFTAEAFLANPLAVQRCVRYIDTDLNRCFSSELLSALSSESDPYEVKLAREIYQKYGPKQCTNFLIDLHNTTSNMGSTIILFKGDNLSLHLANYLQTNCVDPSFPFHIIQYDLPKGETIYLQQSGKHSISLELGPQPQGVVRDDVLTRMRELVNCSLDFLDLFNQGCEFHSFETDIYQTISKIDYPRGEDGNIQAFIHKNLQDKDYLPLKPGDPIFQTLKGEDVLYTGKETMYPLFINEAAYYEKKVAFVLSEKIHCSVPALKLQN</sequence>
<evidence type="ECO:0000256" key="14">
    <source>
        <dbReference type="PIRSR" id="PIRSR018001-3"/>
    </source>
</evidence>
<feature type="active site" description="Proton donor/acceptor" evidence="13">
    <location>
        <position position="175"/>
    </location>
</feature>
<dbReference type="GO" id="GO:0016324">
    <property type="term" value="C:apical plasma membrane"/>
    <property type="evidence" value="ECO:0007669"/>
    <property type="project" value="UniProtKB-SubCell"/>
</dbReference>
<dbReference type="EC" id="3.5.1.114" evidence="9"/>
<comment type="catalytic activity">
    <reaction evidence="11">
        <text>an N-acetyl-L-cysteine-S-conjugate + H2O = an S-substituted L-cysteine + acetate</text>
        <dbReference type="Rhea" id="RHEA:36855"/>
        <dbReference type="ChEBI" id="CHEBI:15377"/>
        <dbReference type="ChEBI" id="CHEBI:30089"/>
        <dbReference type="ChEBI" id="CHEBI:58717"/>
        <dbReference type="ChEBI" id="CHEBI:58718"/>
        <dbReference type="EC" id="3.5.1.114"/>
    </reaction>
</comment>
<name>A0A8T2K2H7_9PIPI</name>
<dbReference type="InterPro" id="IPR016708">
    <property type="entry name" value="Aspartoacylase"/>
</dbReference>
<dbReference type="GO" id="GO:0005829">
    <property type="term" value="C:cytosol"/>
    <property type="evidence" value="ECO:0007669"/>
    <property type="project" value="TreeGrafter"/>
</dbReference>
<evidence type="ECO:0000256" key="2">
    <source>
        <dbReference type="ARBA" id="ARBA00006173"/>
    </source>
</evidence>
<protein>
    <recommendedName>
        <fullName evidence="9">N-acyl-aromatic-L-amino acid amidohydrolase</fullName>
        <ecNumber evidence="9">3.5.1.114</ecNumber>
    </recommendedName>
</protein>